<keyword evidence="14 20" id="KW-0411">Iron-sulfur</keyword>
<dbReference type="GO" id="GO:0003677">
    <property type="term" value="F:DNA binding"/>
    <property type="evidence" value="ECO:0007669"/>
    <property type="project" value="UniProtKB-KW"/>
</dbReference>
<comment type="subunit">
    <text evidence="19">Forms DNA polymerase zeta with REV7.</text>
</comment>
<dbReference type="GO" id="GO:0005634">
    <property type="term" value="C:nucleus"/>
    <property type="evidence" value="ECO:0007669"/>
    <property type="project" value="UniProtKB-SubCell"/>
</dbReference>
<keyword evidence="15 20" id="KW-0238">DNA-binding</keyword>
<evidence type="ECO:0000256" key="13">
    <source>
        <dbReference type="ARBA" id="ARBA00023004"/>
    </source>
</evidence>
<comment type="catalytic activity">
    <reaction evidence="18 20">
        <text>DNA(n) + a 2'-deoxyribonucleoside 5'-triphosphate = DNA(n+1) + diphosphate</text>
        <dbReference type="Rhea" id="RHEA:22508"/>
        <dbReference type="Rhea" id="RHEA-COMP:17339"/>
        <dbReference type="Rhea" id="RHEA-COMP:17340"/>
        <dbReference type="ChEBI" id="CHEBI:33019"/>
        <dbReference type="ChEBI" id="CHEBI:61560"/>
        <dbReference type="ChEBI" id="CHEBI:173112"/>
        <dbReference type="EC" id="2.7.7.7"/>
    </reaction>
</comment>
<dbReference type="InterPro" id="IPR012337">
    <property type="entry name" value="RNaseH-like_sf"/>
</dbReference>
<dbReference type="PROSITE" id="PS00116">
    <property type="entry name" value="DNA_POLYMERASE_B"/>
    <property type="match status" value="1"/>
</dbReference>
<dbReference type="GO" id="GO:0003887">
    <property type="term" value="F:DNA-directed DNA polymerase activity"/>
    <property type="evidence" value="ECO:0007669"/>
    <property type="project" value="UniProtKB-KW"/>
</dbReference>
<dbReference type="Pfam" id="PF00136">
    <property type="entry name" value="DNA_pol_B"/>
    <property type="match status" value="1"/>
</dbReference>
<dbReference type="EC" id="2.7.7.7" evidence="20"/>
<dbReference type="GO" id="GO:0051539">
    <property type="term" value="F:4 iron, 4 sulfur cluster binding"/>
    <property type="evidence" value="ECO:0007669"/>
    <property type="project" value="UniProtKB-KW"/>
</dbReference>
<reference evidence="24" key="1">
    <citation type="submission" date="2020-06" db="EMBL/GenBank/DDBJ databases">
        <authorList>
            <person name="Li T."/>
            <person name="Hu X."/>
            <person name="Zhang T."/>
            <person name="Song X."/>
            <person name="Zhang H."/>
            <person name="Dai N."/>
            <person name="Sheng W."/>
            <person name="Hou X."/>
            <person name="Wei L."/>
        </authorList>
    </citation>
    <scope>NUCLEOTIDE SEQUENCE</scope>
    <source>
        <strain evidence="24">G02</strain>
        <tissue evidence="24">Leaf</tissue>
    </source>
</reference>
<dbReference type="PRINTS" id="PR00106">
    <property type="entry name" value="DNAPOLB"/>
</dbReference>
<evidence type="ECO:0000256" key="11">
    <source>
        <dbReference type="ARBA" id="ARBA00022833"/>
    </source>
</evidence>
<dbReference type="FunFam" id="1.10.132.60:FF:000007">
    <property type="entry name" value="DNA polymerase"/>
    <property type="match status" value="1"/>
</dbReference>
<evidence type="ECO:0000256" key="9">
    <source>
        <dbReference type="ARBA" id="ARBA00022763"/>
    </source>
</evidence>
<evidence type="ECO:0000256" key="18">
    <source>
        <dbReference type="ARBA" id="ARBA00049244"/>
    </source>
</evidence>
<comment type="caution">
    <text evidence="24">The sequence shown here is derived from an EMBL/GenBank/DDBJ whole genome shotgun (WGS) entry which is preliminary data.</text>
</comment>
<protein>
    <recommendedName>
        <fullName evidence="20">DNA polymerase</fullName>
        <ecNumber evidence="20">2.7.7.7</ecNumber>
    </recommendedName>
</protein>
<gene>
    <name evidence="24" type="ORF">Sradi_1509800</name>
</gene>
<organism evidence="24">
    <name type="scientific">Sesamum radiatum</name>
    <name type="common">Black benniseed</name>
    <dbReference type="NCBI Taxonomy" id="300843"/>
    <lineage>
        <taxon>Eukaryota</taxon>
        <taxon>Viridiplantae</taxon>
        <taxon>Streptophyta</taxon>
        <taxon>Embryophyta</taxon>
        <taxon>Tracheophyta</taxon>
        <taxon>Spermatophyta</taxon>
        <taxon>Magnoliopsida</taxon>
        <taxon>eudicotyledons</taxon>
        <taxon>Gunneridae</taxon>
        <taxon>Pentapetalae</taxon>
        <taxon>asterids</taxon>
        <taxon>lamiids</taxon>
        <taxon>Lamiales</taxon>
        <taxon>Pedaliaceae</taxon>
        <taxon>Sesamum</taxon>
    </lineage>
</organism>
<dbReference type="Gene3D" id="3.90.1600.10">
    <property type="entry name" value="Palm domain of DNA polymerase"/>
    <property type="match status" value="1"/>
</dbReference>
<dbReference type="InterPro" id="IPR025687">
    <property type="entry name" value="Znf-C4pol"/>
</dbReference>
<comment type="similarity">
    <text evidence="3 20">Belongs to the DNA polymerase type-B family.</text>
</comment>
<accession>A0AAW2UBX6</accession>
<evidence type="ECO:0000256" key="17">
    <source>
        <dbReference type="ARBA" id="ARBA00023242"/>
    </source>
</evidence>
<evidence type="ECO:0000256" key="19">
    <source>
        <dbReference type="ARBA" id="ARBA00066055"/>
    </source>
</evidence>
<dbReference type="Pfam" id="PF03104">
    <property type="entry name" value="DNA_pol_B_exo1"/>
    <property type="match status" value="1"/>
</dbReference>
<evidence type="ECO:0000256" key="20">
    <source>
        <dbReference type="RuleBase" id="RU000442"/>
    </source>
</evidence>
<evidence type="ECO:0000256" key="2">
    <source>
        <dbReference type="ARBA" id="ARBA00004123"/>
    </source>
</evidence>
<dbReference type="InterPro" id="IPR006134">
    <property type="entry name" value="DNA-dir_DNA_pol_B_multi_dom"/>
</dbReference>
<comment type="cofactor">
    <cofactor evidence="1 20">
        <name>[4Fe-4S] cluster</name>
        <dbReference type="ChEBI" id="CHEBI:49883"/>
    </cofactor>
</comment>
<dbReference type="InterPro" id="IPR030559">
    <property type="entry name" value="PolZ_Rev3"/>
</dbReference>
<keyword evidence="11 20" id="KW-0862">Zinc</keyword>
<keyword evidence="9" id="KW-0227">DNA damage</keyword>
<dbReference type="GO" id="GO:0008270">
    <property type="term" value="F:zinc ion binding"/>
    <property type="evidence" value="ECO:0007669"/>
    <property type="project" value="UniProtKB-KW"/>
</dbReference>
<dbReference type="InterPro" id="IPR043502">
    <property type="entry name" value="DNA/RNA_pol_sf"/>
</dbReference>
<dbReference type="InterPro" id="IPR017964">
    <property type="entry name" value="DNA-dir_DNA_pol_B_CS"/>
</dbReference>
<dbReference type="GO" id="GO:0042276">
    <property type="term" value="P:error-prone translesion synthesis"/>
    <property type="evidence" value="ECO:0007669"/>
    <property type="project" value="TreeGrafter"/>
</dbReference>
<dbReference type="GO" id="GO:0000166">
    <property type="term" value="F:nucleotide binding"/>
    <property type="evidence" value="ECO:0007669"/>
    <property type="project" value="InterPro"/>
</dbReference>
<evidence type="ECO:0000256" key="16">
    <source>
        <dbReference type="ARBA" id="ARBA00023204"/>
    </source>
</evidence>
<comment type="subcellular location">
    <subcellularLocation>
        <location evidence="2 20">Nucleus</location>
    </subcellularLocation>
</comment>
<keyword evidence="16" id="KW-0234">DNA repair</keyword>
<keyword evidence="8 20" id="KW-0479">Metal-binding</keyword>
<sequence length="1758" mass="196071">MKFRCPVPDAFSERKVKLNGVLKPLADDSSCMDFQADVDRDLCLNTPIWISSTIPDGWIWQYSPIDSSSNEDIPLFRRQSTCELEGDAVVHDIINQQFISYAPLSQTHSEVKMVQSLIPIWEEEYERNGVPDAIPPDSHKPLPQDVLRILSDGLEIEKLMEVRDIAESSSLSTPEPIESSKDCGDVVGSGIANLENSNHLPCKYLKASDRRSLLSSDSPFQNVDAAETNEIDAAAQPQISCTMEPSSAKATDEDALRLLKWLASSQAAKDINSDDELAHETILSPLLPPKDIDKVLERTNVDYESESQKECQDILDSIDMLNFEELNDRAFNPAKYNHSSKVLSNEKIPQVDGSGDDVQSTSCSNKSIKAETCEAKPSLEVQSCIELDSDLVCKHRRKRPRWGSLPISCEKVNDVSHPETFSVLNGCNNEKEEGSGTSWFGNEAEEIPCLKVDQKKDLGCTEQARVIVECSTRDLMRRKRSHRVENSECMSPVEYWKAESCSDAECEKRNTNLDTKLWRDIEEKEAFLSPLHIPPVENEVTKCHERNINSAVEACNEAINVKPSTSCSPIFGKLPLSSRKDSGDSYPGQYLHGCVDYDPCLQVHSCNSEHAHVSKREIKSEEFGCMELQTGAVGSCTATPNSALSDLVTEITGQGTKCETTLVHFDSSPDHGSNASLSKPYDTSENVNKEAETVKLIGMTFSKKPPMIDWMHEPENEAPMLLGDGGHNLGTVLQGRIRSTDNCLPFFMRNCQEEELLGVSPSQCKHIDNNEPVMGVPIIYQNDGSCLLILTPAVSPPSRESVDRWLSFDYPDTWRHKIEAESACPPISKEFSVDMVDSQGSQSDDSNCPLPESASLLNKETNFKQRMEQNQESCCVKVKTLNEVKENLSTGCSQDTSQISGPDKKMRLTPLSQIGFRDPASAGQGQQLTLLSIEVQAESRGDLRPDPRFDAINVIVLVIQEDDESTLEAHVLLRCDSAYVEKDLDAVSESKVVVFTEELQLFNHFTKVVRASDPDVLMGWDIQSGSLGFLAERAAHIGVGLLNNISRTPSQINVASGDLRASQKEMVKEIFSESATADAVHLENMIIEDEWGRTHASGVHVGGRIVLNVWRLMRNEVKLNMYTVEAVGETVLRRKIPYIPSKIMNQLDMINRTSELARVFGIDFFSVLSRGSQYRVESMFLRLAHTQNYLAISPGSHQVANQPAMECLPLVMEPESSFYADPVIVLDFQSLYPSMVIAYNLCFCTCLGKITPTEPNILGVSSYIPDMNTLRDLKRELLVTPNGVTYVPSEVRKGILPRLLEEILSTRIMVKRAMKNLSPSQLVLHRILNARQLALKLIANVTYGYTAAGFSGRMPCAELADSIVQCGRRTLETAISFVNSNDKWNARVVYGDTDSMFVLLKGRSLKEAFTIGQEIALAITEMNPTPVTLKMEKVYYPCFLLTKKRYVGYSYESPHQSKPIFDAKGIETVRRDTCGAVSKTLEQSLRIYFESHDIDKVKAYMLRQWTRILSGRVSLQDFVFAKEVRLGTYSARASSLPPAAIVATKSMRADPRAEPRYAERIPYVVVHGEPGARLVDLVVDPYELLAINSSFRLNDIYYIRKQIIPALQRVFGLVGADLNQWFLDMPRPGREAIGKRHSLAPNPQRMRIDYYYASRHCIICGDLVQGSAHLCPNCSKDETTVAAALTGRTSKLEMDIQHLAAICRHCGGGDWVIESGVKCVSLACSVFYERMKVQKELQSLSQVAARTGFYPKCMVDWF</sequence>
<dbReference type="SUPFAM" id="SSF56672">
    <property type="entry name" value="DNA/RNA polymerases"/>
    <property type="match status" value="1"/>
</dbReference>
<dbReference type="InterPro" id="IPR023211">
    <property type="entry name" value="DNA_pol_palm_dom_sf"/>
</dbReference>
<feature type="domain" description="DNA-directed DNA polymerase family B exonuclease" evidence="22">
    <location>
        <begin position="923"/>
        <end position="1053"/>
    </location>
</feature>
<dbReference type="PANTHER" id="PTHR45812">
    <property type="entry name" value="DNA POLYMERASE ZETA CATALYTIC SUBUNIT"/>
    <property type="match status" value="1"/>
</dbReference>
<dbReference type="CDD" id="cd05778">
    <property type="entry name" value="DNA_polB_zeta_exo"/>
    <property type="match status" value="1"/>
</dbReference>
<evidence type="ECO:0000256" key="6">
    <source>
        <dbReference type="ARBA" id="ARBA00022695"/>
    </source>
</evidence>
<evidence type="ECO:0000256" key="14">
    <source>
        <dbReference type="ARBA" id="ARBA00023014"/>
    </source>
</evidence>
<evidence type="ECO:0000256" key="8">
    <source>
        <dbReference type="ARBA" id="ARBA00022723"/>
    </source>
</evidence>
<evidence type="ECO:0000259" key="21">
    <source>
        <dbReference type="Pfam" id="PF00136"/>
    </source>
</evidence>
<keyword evidence="5 20" id="KW-0808">Transferase</keyword>
<evidence type="ECO:0000256" key="3">
    <source>
        <dbReference type="ARBA" id="ARBA00005755"/>
    </source>
</evidence>
<dbReference type="FunFam" id="1.10.287.690:FF:000002">
    <property type="entry name" value="DNA polymerase zeta"/>
    <property type="match status" value="1"/>
</dbReference>
<keyword evidence="12 20" id="KW-0239">DNA-directed DNA polymerase</keyword>
<evidence type="ECO:0000256" key="4">
    <source>
        <dbReference type="ARBA" id="ARBA00022485"/>
    </source>
</evidence>
<dbReference type="Gene3D" id="1.10.132.60">
    <property type="entry name" value="DNA polymerase family B, C-terminal domain"/>
    <property type="match status" value="1"/>
</dbReference>
<dbReference type="CDD" id="cd05534">
    <property type="entry name" value="POLBc_zeta"/>
    <property type="match status" value="1"/>
</dbReference>
<dbReference type="InterPro" id="IPR006172">
    <property type="entry name" value="DNA-dir_DNA_pol_B"/>
</dbReference>
<dbReference type="Gene3D" id="3.30.420.10">
    <property type="entry name" value="Ribonuclease H-like superfamily/Ribonuclease H"/>
    <property type="match status" value="1"/>
</dbReference>
<evidence type="ECO:0000256" key="7">
    <source>
        <dbReference type="ARBA" id="ARBA00022705"/>
    </source>
</evidence>
<evidence type="ECO:0000256" key="15">
    <source>
        <dbReference type="ARBA" id="ARBA00023125"/>
    </source>
</evidence>
<evidence type="ECO:0000259" key="22">
    <source>
        <dbReference type="Pfam" id="PF03104"/>
    </source>
</evidence>
<evidence type="ECO:0000256" key="5">
    <source>
        <dbReference type="ARBA" id="ARBA00022679"/>
    </source>
</evidence>
<keyword evidence="13 20" id="KW-0408">Iron</keyword>
<dbReference type="PANTHER" id="PTHR45812:SF1">
    <property type="entry name" value="DNA POLYMERASE ZETA CATALYTIC SUBUNIT"/>
    <property type="match status" value="1"/>
</dbReference>
<keyword evidence="6 20" id="KW-0548">Nucleotidyltransferase</keyword>
<keyword evidence="17 20" id="KW-0539">Nucleus</keyword>
<evidence type="ECO:0000313" key="24">
    <source>
        <dbReference type="EMBL" id="KAL0413081.1"/>
    </source>
</evidence>
<dbReference type="InterPro" id="IPR042087">
    <property type="entry name" value="DNA_pol_B_thumb"/>
</dbReference>
<reference evidence="24" key="2">
    <citation type="journal article" date="2024" name="Plant">
        <title>Genomic evolution and insights into agronomic trait innovations of Sesamum species.</title>
        <authorList>
            <person name="Miao H."/>
            <person name="Wang L."/>
            <person name="Qu L."/>
            <person name="Liu H."/>
            <person name="Sun Y."/>
            <person name="Le M."/>
            <person name="Wang Q."/>
            <person name="Wei S."/>
            <person name="Zheng Y."/>
            <person name="Lin W."/>
            <person name="Duan Y."/>
            <person name="Cao H."/>
            <person name="Xiong S."/>
            <person name="Wang X."/>
            <person name="Wei L."/>
            <person name="Li C."/>
            <person name="Ma Q."/>
            <person name="Ju M."/>
            <person name="Zhao R."/>
            <person name="Li G."/>
            <person name="Mu C."/>
            <person name="Tian Q."/>
            <person name="Mei H."/>
            <person name="Zhang T."/>
            <person name="Gao T."/>
            <person name="Zhang H."/>
        </authorList>
    </citation>
    <scope>NUCLEOTIDE SEQUENCE</scope>
    <source>
        <strain evidence="24">G02</strain>
    </source>
</reference>
<proteinExistence type="inferred from homology"/>
<name>A0AAW2UBX6_SESRA</name>
<keyword evidence="7 20" id="KW-0235">DNA replication</keyword>
<keyword evidence="4 20" id="KW-0004">4Fe-4S</keyword>
<evidence type="ECO:0000256" key="12">
    <source>
        <dbReference type="ARBA" id="ARBA00022932"/>
    </source>
</evidence>
<feature type="domain" description="C4-type zinc-finger of DNA polymerase delta" evidence="23">
    <location>
        <begin position="1657"/>
        <end position="1730"/>
    </location>
</feature>
<dbReference type="InterPro" id="IPR006133">
    <property type="entry name" value="DNA-dir_DNA_pol_B_exonuc"/>
</dbReference>
<feature type="domain" description="DNA-directed DNA polymerase family B multifunctional" evidence="21">
    <location>
        <begin position="1164"/>
        <end position="1611"/>
    </location>
</feature>
<dbReference type="Pfam" id="PF14260">
    <property type="entry name" value="zf-C4pol"/>
    <property type="match status" value="1"/>
</dbReference>
<evidence type="ECO:0000259" key="23">
    <source>
        <dbReference type="Pfam" id="PF14260"/>
    </source>
</evidence>
<keyword evidence="10 20" id="KW-0863">Zinc-finger</keyword>
<dbReference type="Gene3D" id="1.10.287.690">
    <property type="entry name" value="Helix hairpin bin"/>
    <property type="match status" value="1"/>
</dbReference>
<evidence type="ECO:0000256" key="1">
    <source>
        <dbReference type="ARBA" id="ARBA00001966"/>
    </source>
</evidence>
<dbReference type="GO" id="GO:0016035">
    <property type="term" value="C:zeta DNA polymerase complex"/>
    <property type="evidence" value="ECO:0007669"/>
    <property type="project" value="InterPro"/>
</dbReference>
<dbReference type="InterPro" id="IPR036397">
    <property type="entry name" value="RNaseH_sf"/>
</dbReference>
<dbReference type="GO" id="GO:0000724">
    <property type="term" value="P:double-strand break repair via homologous recombination"/>
    <property type="evidence" value="ECO:0007669"/>
    <property type="project" value="TreeGrafter"/>
</dbReference>
<dbReference type="SMART" id="SM00486">
    <property type="entry name" value="POLBc"/>
    <property type="match status" value="1"/>
</dbReference>
<dbReference type="SUPFAM" id="SSF53098">
    <property type="entry name" value="Ribonuclease H-like"/>
    <property type="match status" value="1"/>
</dbReference>
<evidence type="ECO:0000256" key="10">
    <source>
        <dbReference type="ARBA" id="ARBA00022771"/>
    </source>
</evidence>
<dbReference type="GO" id="GO:0006260">
    <property type="term" value="P:DNA replication"/>
    <property type="evidence" value="ECO:0007669"/>
    <property type="project" value="UniProtKB-KW"/>
</dbReference>
<dbReference type="EMBL" id="JACGWJ010000006">
    <property type="protein sequence ID" value="KAL0413081.1"/>
    <property type="molecule type" value="Genomic_DNA"/>
</dbReference>